<evidence type="ECO:0000256" key="8">
    <source>
        <dbReference type="PROSITE-ProRule" id="PRU01091"/>
    </source>
</evidence>
<feature type="domain" description="OmpR/PhoB-type" evidence="10">
    <location>
        <begin position="139"/>
        <end position="238"/>
    </location>
</feature>
<dbReference type="Gene3D" id="3.40.50.2300">
    <property type="match status" value="1"/>
</dbReference>
<evidence type="ECO:0000313" key="12">
    <source>
        <dbReference type="Proteomes" id="UP001254832"/>
    </source>
</evidence>
<dbReference type="InterPro" id="IPR011006">
    <property type="entry name" value="CheY-like_superfamily"/>
</dbReference>
<keyword evidence="3" id="KW-0902">Two-component regulatory system</keyword>
<keyword evidence="2 7" id="KW-0597">Phosphoprotein</keyword>
<evidence type="ECO:0000256" key="4">
    <source>
        <dbReference type="ARBA" id="ARBA00023015"/>
    </source>
</evidence>
<dbReference type="PANTHER" id="PTHR48111">
    <property type="entry name" value="REGULATOR OF RPOS"/>
    <property type="match status" value="1"/>
</dbReference>
<dbReference type="GO" id="GO:0000976">
    <property type="term" value="F:transcription cis-regulatory region binding"/>
    <property type="evidence" value="ECO:0007669"/>
    <property type="project" value="TreeGrafter"/>
</dbReference>
<evidence type="ECO:0000259" key="9">
    <source>
        <dbReference type="PROSITE" id="PS50110"/>
    </source>
</evidence>
<comment type="subcellular location">
    <subcellularLocation>
        <location evidence="1">Cytoplasm</location>
    </subcellularLocation>
</comment>
<dbReference type="GO" id="GO:0005829">
    <property type="term" value="C:cytosol"/>
    <property type="evidence" value="ECO:0007669"/>
    <property type="project" value="TreeGrafter"/>
</dbReference>
<dbReference type="Pfam" id="PF00486">
    <property type="entry name" value="Trans_reg_C"/>
    <property type="match status" value="1"/>
</dbReference>
<dbReference type="GO" id="GO:0000156">
    <property type="term" value="F:phosphorelay response regulator activity"/>
    <property type="evidence" value="ECO:0007669"/>
    <property type="project" value="TreeGrafter"/>
</dbReference>
<reference evidence="11" key="1">
    <citation type="submission" date="2023-07" db="EMBL/GenBank/DDBJ databases">
        <title>Sorghum-associated microbial communities from plants grown in Nebraska, USA.</title>
        <authorList>
            <person name="Schachtman D."/>
        </authorList>
    </citation>
    <scope>NUCLEOTIDE SEQUENCE</scope>
    <source>
        <strain evidence="11">BE80</strain>
    </source>
</reference>
<dbReference type="AlphaFoldDB" id="A0AAP5H3V2"/>
<proteinExistence type="predicted"/>
<dbReference type="PROSITE" id="PS50110">
    <property type="entry name" value="RESPONSE_REGULATORY"/>
    <property type="match status" value="1"/>
</dbReference>
<dbReference type="GO" id="GO:0032993">
    <property type="term" value="C:protein-DNA complex"/>
    <property type="evidence" value="ECO:0007669"/>
    <property type="project" value="TreeGrafter"/>
</dbReference>
<evidence type="ECO:0000256" key="1">
    <source>
        <dbReference type="ARBA" id="ARBA00004496"/>
    </source>
</evidence>
<feature type="modified residue" description="4-aspartylphosphate" evidence="7">
    <location>
        <position position="56"/>
    </location>
</feature>
<organism evidence="11 12">
    <name type="scientific">Paenibacillus amylolyticus</name>
    <dbReference type="NCBI Taxonomy" id="1451"/>
    <lineage>
        <taxon>Bacteria</taxon>
        <taxon>Bacillati</taxon>
        <taxon>Bacillota</taxon>
        <taxon>Bacilli</taxon>
        <taxon>Bacillales</taxon>
        <taxon>Paenibacillaceae</taxon>
        <taxon>Paenibacillus</taxon>
    </lineage>
</organism>
<dbReference type="InterPro" id="IPR016032">
    <property type="entry name" value="Sig_transdc_resp-reg_C-effctor"/>
</dbReference>
<feature type="domain" description="Response regulatory" evidence="9">
    <location>
        <begin position="5"/>
        <end position="120"/>
    </location>
</feature>
<dbReference type="InterPro" id="IPR001867">
    <property type="entry name" value="OmpR/PhoB-type_DNA-bd"/>
</dbReference>
<dbReference type="SUPFAM" id="SSF52172">
    <property type="entry name" value="CheY-like"/>
    <property type="match status" value="1"/>
</dbReference>
<evidence type="ECO:0000256" key="5">
    <source>
        <dbReference type="ARBA" id="ARBA00023125"/>
    </source>
</evidence>
<dbReference type="Proteomes" id="UP001254832">
    <property type="component" value="Unassembled WGS sequence"/>
</dbReference>
<sequence>MSSHRLLLVEDDRSISEMVGPYLEKEGYDVSYAYDGYEAEEQFKQAKQAYDLVILDLMLPRKNGMEVLQTIRSVSLVPVLILSAKDGEVDKALGLGFGADDYLSKPFSLIELTARIKAAIRRANYAAQPIETPNAPVQHERLEFGGLVMNMDTYEVEREGAAIRLTSKEFGILKLLVTHPGKVFTKAQIYAAVWNDQYYGDENIINVHMRRLREKIERDPSAPQYIKTLWGIGYKLEVEQT</sequence>
<feature type="DNA-binding region" description="OmpR/PhoB-type" evidence="8">
    <location>
        <begin position="139"/>
        <end position="238"/>
    </location>
</feature>
<dbReference type="InterPro" id="IPR001789">
    <property type="entry name" value="Sig_transdc_resp-reg_receiver"/>
</dbReference>
<accession>A0AAP5H3V2</accession>
<evidence type="ECO:0000259" key="10">
    <source>
        <dbReference type="PROSITE" id="PS51755"/>
    </source>
</evidence>
<dbReference type="InterPro" id="IPR036388">
    <property type="entry name" value="WH-like_DNA-bd_sf"/>
</dbReference>
<dbReference type="Gene3D" id="1.10.10.10">
    <property type="entry name" value="Winged helix-like DNA-binding domain superfamily/Winged helix DNA-binding domain"/>
    <property type="match status" value="1"/>
</dbReference>
<protein>
    <submittedName>
        <fullName evidence="11">DNA-binding response OmpR family regulator</fullName>
    </submittedName>
</protein>
<dbReference type="SMART" id="SM00448">
    <property type="entry name" value="REC"/>
    <property type="match status" value="1"/>
</dbReference>
<keyword evidence="6" id="KW-0804">Transcription</keyword>
<keyword evidence="5 8" id="KW-0238">DNA-binding</keyword>
<gene>
    <name evidence="11" type="ORF">J2W91_004345</name>
</gene>
<dbReference type="EMBL" id="JAVDTR010000013">
    <property type="protein sequence ID" value="MDR6725843.1"/>
    <property type="molecule type" value="Genomic_DNA"/>
</dbReference>
<evidence type="ECO:0000313" key="11">
    <source>
        <dbReference type="EMBL" id="MDR6725843.1"/>
    </source>
</evidence>
<dbReference type="SUPFAM" id="SSF46894">
    <property type="entry name" value="C-terminal effector domain of the bipartite response regulators"/>
    <property type="match status" value="1"/>
</dbReference>
<dbReference type="SMART" id="SM00862">
    <property type="entry name" value="Trans_reg_C"/>
    <property type="match status" value="1"/>
</dbReference>
<comment type="caution">
    <text evidence="11">The sequence shown here is derived from an EMBL/GenBank/DDBJ whole genome shotgun (WGS) entry which is preliminary data.</text>
</comment>
<dbReference type="InterPro" id="IPR039420">
    <property type="entry name" value="WalR-like"/>
</dbReference>
<dbReference type="Pfam" id="PF00072">
    <property type="entry name" value="Response_reg"/>
    <property type="match status" value="1"/>
</dbReference>
<evidence type="ECO:0000256" key="6">
    <source>
        <dbReference type="ARBA" id="ARBA00023163"/>
    </source>
</evidence>
<dbReference type="FunFam" id="1.10.10.10:FF:000018">
    <property type="entry name" value="DNA-binding response regulator ResD"/>
    <property type="match status" value="1"/>
</dbReference>
<evidence type="ECO:0000256" key="7">
    <source>
        <dbReference type="PROSITE-ProRule" id="PRU00169"/>
    </source>
</evidence>
<dbReference type="CDD" id="cd00383">
    <property type="entry name" value="trans_reg_C"/>
    <property type="match status" value="1"/>
</dbReference>
<evidence type="ECO:0000256" key="3">
    <source>
        <dbReference type="ARBA" id="ARBA00023012"/>
    </source>
</evidence>
<dbReference type="GO" id="GO:0006355">
    <property type="term" value="P:regulation of DNA-templated transcription"/>
    <property type="evidence" value="ECO:0007669"/>
    <property type="project" value="InterPro"/>
</dbReference>
<dbReference type="Gene3D" id="6.10.250.690">
    <property type="match status" value="1"/>
</dbReference>
<dbReference type="PROSITE" id="PS51755">
    <property type="entry name" value="OMPR_PHOB"/>
    <property type="match status" value="1"/>
</dbReference>
<evidence type="ECO:0000256" key="2">
    <source>
        <dbReference type="ARBA" id="ARBA00022553"/>
    </source>
</evidence>
<keyword evidence="4" id="KW-0805">Transcription regulation</keyword>
<dbReference type="PANTHER" id="PTHR48111:SF26">
    <property type="entry name" value="STAGE 0 SPORULATION PROTEIN A HOMOLOG"/>
    <property type="match status" value="1"/>
</dbReference>
<name>A0AAP5H3V2_PAEAM</name>
<dbReference type="FunFam" id="3.40.50.2300:FF:000001">
    <property type="entry name" value="DNA-binding response regulator PhoB"/>
    <property type="match status" value="1"/>
</dbReference>